<dbReference type="RefSeq" id="WP_173804165.1">
    <property type="nucleotide sequence ID" value="NZ_JABSNM010000003.1"/>
</dbReference>
<feature type="transmembrane region" description="Helical" evidence="1">
    <location>
        <begin position="12"/>
        <end position="36"/>
    </location>
</feature>
<evidence type="ECO:0000256" key="1">
    <source>
        <dbReference type="SAM" id="Phobius"/>
    </source>
</evidence>
<keyword evidence="1" id="KW-1133">Transmembrane helix</keyword>
<reference evidence="2 3" key="1">
    <citation type="submission" date="2020-05" db="EMBL/GenBank/DDBJ databases">
        <title>Genomic Encyclopedia of Type Strains, Phase IV (KMG-V): Genome sequencing to study the core and pangenomes of soil and plant-associated prokaryotes.</title>
        <authorList>
            <person name="Whitman W."/>
        </authorList>
    </citation>
    <scope>NUCLEOTIDE SEQUENCE [LARGE SCALE GENOMIC DNA]</scope>
    <source>
        <strain evidence="2 3">C29</strain>
    </source>
</reference>
<protein>
    <submittedName>
        <fullName evidence="2">Type IV pilus assembly protein PilW</fullName>
    </submittedName>
</protein>
<comment type="caution">
    <text evidence="2">The sequence shown here is derived from an EMBL/GenBank/DDBJ whole genome shotgun (WGS) entry which is preliminary data.</text>
</comment>
<keyword evidence="3" id="KW-1185">Reference proteome</keyword>
<evidence type="ECO:0000313" key="2">
    <source>
        <dbReference type="EMBL" id="NRT55177.1"/>
    </source>
</evidence>
<accession>A0ABX2G1N0</accession>
<evidence type="ECO:0000313" key="3">
    <source>
        <dbReference type="Proteomes" id="UP001516061"/>
    </source>
</evidence>
<proteinExistence type="predicted"/>
<keyword evidence="1" id="KW-0472">Membrane</keyword>
<sequence length="350" mass="37039">MRRLQRRISRGFTLVELMVGLAVGLFLVGIASLMFVGSKSTLVSQGHAGRLQESARFIAETLSADLRMAGYRGCRGQGATTPLTNTLKTPTALRYNFAQGVWASRRVSSAWSPALDPELSGLAVPPTPAGDVLVLRRAYGPGWALTAEMGSGTAVLNVSPTAFLRRGDLMLVSDCSGAAVLQATNATPGTDGAIEHSAAVSLTPGLTTADLGRAFLQDALVHRLGMVVYYLAPSARASRAGQSALWVYRWPSYDGSVTPLELVTGVERLTVRLGLDANGDGAVESYVTPDQVIDWSQIAAVQIDLLVASTEDGVTTAAQPYAWNGVSVTPTDRRLRTVVPVIASVRNSVR</sequence>
<dbReference type="PROSITE" id="PS00409">
    <property type="entry name" value="PROKAR_NTER_METHYL"/>
    <property type="match status" value="1"/>
</dbReference>
<dbReference type="NCBIfam" id="TIGR02532">
    <property type="entry name" value="IV_pilin_GFxxxE"/>
    <property type="match status" value="1"/>
</dbReference>
<dbReference type="Pfam" id="PF16074">
    <property type="entry name" value="PilW"/>
    <property type="match status" value="1"/>
</dbReference>
<dbReference type="InterPro" id="IPR032092">
    <property type="entry name" value="PilW"/>
</dbReference>
<keyword evidence="1" id="KW-0812">Transmembrane</keyword>
<dbReference type="InterPro" id="IPR012902">
    <property type="entry name" value="N_methyl_site"/>
</dbReference>
<organism evidence="2 3">
    <name type="scientific">Sphaerotilus uruguayifluvii</name>
    <dbReference type="NCBI Taxonomy" id="2735897"/>
    <lineage>
        <taxon>Bacteria</taxon>
        <taxon>Pseudomonadati</taxon>
        <taxon>Pseudomonadota</taxon>
        <taxon>Betaproteobacteria</taxon>
        <taxon>Burkholderiales</taxon>
        <taxon>Sphaerotilaceae</taxon>
        <taxon>Sphaerotilus</taxon>
    </lineage>
</organism>
<name>A0ABX2G1N0_9BURK</name>
<dbReference type="EMBL" id="JABSNM010000003">
    <property type="protein sequence ID" value="NRT55177.1"/>
    <property type="molecule type" value="Genomic_DNA"/>
</dbReference>
<dbReference type="Pfam" id="PF07963">
    <property type="entry name" value="N_methyl"/>
    <property type="match status" value="1"/>
</dbReference>
<dbReference type="Proteomes" id="UP001516061">
    <property type="component" value="Unassembled WGS sequence"/>
</dbReference>
<gene>
    <name evidence="2" type="ORF">HNQ01_000887</name>
</gene>